<dbReference type="Gene3D" id="3.30.470.20">
    <property type="entry name" value="ATP-grasp fold, B domain"/>
    <property type="match status" value="1"/>
</dbReference>
<dbReference type="InterPro" id="IPR011761">
    <property type="entry name" value="ATP-grasp"/>
</dbReference>
<dbReference type="GO" id="GO:0016874">
    <property type="term" value="F:ligase activity"/>
    <property type="evidence" value="ECO:0007669"/>
    <property type="project" value="UniProtKB-KW"/>
</dbReference>
<comment type="caution">
    <text evidence="7">The sequence shown here is derived from an EMBL/GenBank/DDBJ whole genome shotgun (WGS) entry which is preliminary data.</text>
</comment>
<dbReference type="Pfam" id="PF18130">
    <property type="entry name" value="ATPgrasp_N"/>
    <property type="match status" value="1"/>
</dbReference>
<evidence type="ECO:0000259" key="6">
    <source>
        <dbReference type="PROSITE" id="PS50975"/>
    </source>
</evidence>
<dbReference type="InterPro" id="IPR041472">
    <property type="entry name" value="BL00235/CARNS1_N"/>
</dbReference>
<keyword evidence="8" id="KW-1185">Reference proteome</keyword>
<dbReference type="EMBL" id="MU858047">
    <property type="protein sequence ID" value="KAK4219762.1"/>
    <property type="molecule type" value="Genomic_DNA"/>
</dbReference>
<accession>A0AAN6YP10</accession>
<dbReference type="InterPro" id="IPR052032">
    <property type="entry name" value="ATP-dep_AA_Ligase"/>
</dbReference>
<evidence type="ECO:0000256" key="2">
    <source>
        <dbReference type="ARBA" id="ARBA00022741"/>
    </source>
</evidence>
<feature type="domain" description="ATP-grasp" evidence="6">
    <location>
        <begin position="338"/>
        <end position="570"/>
    </location>
</feature>
<evidence type="ECO:0000256" key="5">
    <source>
        <dbReference type="SAM" id="MobiDB-lite"/>
    </source>
</evidence>
<dbReference type="Proteomes" id="UP001301769">
    <property type="component" value="Unassembled WGS sequence"/>
</dbReference>
<dbReference type="PANTHER" id="PTHR43585:SF2">
    <property type="entry name" value="ATP-GRASP ENZYME FSQD"/>
    <property type="match status" value="1"/>
</dbReference>
<dbReference type="Gene3D" id="3.30.1490.20">
    <property type="entry name" value="ATP-grasp fold, A domain"/>
    <property type="match status" value="1"/>
</dbReference>
<evidence type="ECO:0000256" key="3">
    <source>
        <dbReference type="ARBA" id="ARBA00022840"/>
    </source>
</evidence>
<dbReference type="GO" id="GO:0046872">
    <property type="term" value="F:metal ion binding"/>
    <property type="evidence" value="ECO:0007669"/>
    <property type="project" value="InterPro"/>
</dbReference>
<keyword evidence="2 4" id="KW-0547">Nucleotide-binding</keyword>
<dbReference type="Gene3D" id="3.40.50.20">
    <property type="match status" value="1"/>
</dbReference>
<dbReference type="PANTHER" id="PTHR43585">
    <property type="entry name" value="FUMIPYRROLE BIOSYNTHESIS PROTEIN C"/>
    <property type="match status" value="1"/>
</dbReference>
<evidence type="ECO:0000256" key="4">
    <source>
        <dbReference type="PROSITE-ProRule" id="PRU00409"/>
    </source>
</evidence>
<dbReference type="AlphaFoldDB" id="A0AAN6YP10"/>
<protein>
    <submittedName>
        <fullName evidence="7">Carnosine synthase 1</fullName>
    </submittedName>
</protein>
<feature type="compositionally biased region" description="Polar residues" evidence="5">
    <location>
        <begin position="11"/>
        <end position="28"/>
    </location>
</feature>
<evidence type="ECO:0000313" key="7">
    <source>
        <dbReference type="EMBL" id="KAK4219762.1"/>
    </source>
</evidence>
<feature type="region of interest" description="Disordered" evidence="5">
    <location>
        <begin position="1"/>
        <end position="29"/>
    </location>
</feature>
<evidence type="ECO:0000256" key="1">
    <source>
        <dbReference type="ARBA" id="ARBA00022598"/>
    </source>
</evidence>
<dbReference type="InterPro" id="IPR013815">
    <property type="entry name" value="ATP_grasp_subdomain_1"/>
</dbReference>
<keyword evidence="3 4" id="KW-0067">ATP-binding</keyword>
<organism evidence="7 8">
    <name type="scientific">Rhypophila decipiens</name>
    <dbReference type="NCBI Taxonomy" id="261697"/>
    <lineage>
        <taxon>Eukaryota</taxon>
        <taxon>Fungi</taxon>
        <taxon>Dikarya</taxon>
        <taxon>Ascomycota</taxon>
        <taxon>Pezizomycotina</taxon>
        <taxon>Sordariomycetes</taxon>
        <taxon>Sordariomycetidae</taxon>
        <taxon>Sordariales</taxon>
        <taxon>Naviculisporaceae</taxon>
        <taxon>Rhypophila</taxon>
    </lineage>
</organism>
<reference evidence="7" key="1">
    <citation type="journal article" date="2023" name="Mol. Phylogenet. Evol.">
        <title>Genome-scale phylogeny and comparative genomics of the fungal order Sordariales.</title>
        <authorList>
            <person name="Hensen N."/>
            <person name="Bonometti L."/>
            <person name="Westerberg I."/>
            <person name="Brannstrom I.O."/>
            <person name="Guillou S."/>
            <person name="Cros-Aarteil S."/>
            <person name="Calhoun S."/>
            <person name="Haridas S."/>
            <person name="Kuo A."/>
            <person name="Mondo S."/>
            <person name="Pangilinan J."/>
            <person name="Riley R."/>
            <person name="LaButti K."/>
            <person name="Andreopoulos B."/>
            <person name="Lipzen A."/>
            <person name="Chen C."/>
            <person name="Yan M."/>
            <person name="Daum C."/>
            <person name="Ng V."/>
            <person name="Clum A."/>
            <person name="Steindorff A."/>
            <person name="Ohm R.A."/>
            <person name="Martin F."/>
            <person name="Silar P."/>
            <person name="Natvig D.O."/>
            <person name="Lalanne C."/>
            <person name="Gautier V."/>
            <person name="Ament-Velasquez S.L."/>
            <person name="Kruys A."/>
            <person name="Hutchinson M.I."/>
            <person name="Powell A.J."/>
            <person name="Barry K."/>
            <person name="Miller A.N."/>
            <person name="Grigoriev I.V."/>
            <person name="Debuchy R."/>
            <person name="Gladieux P."/>
            <person name="Hiltunen Thoren M."/>
            <person name="Johannesson H."/>
        </authorList>
    </citation>
    <scope>NUCLEOTIDE SEQUENCE</scope>
    <source>
        <strain evidence="7">PSN293</strain>
    </source>
</reference>
<name>A0AAN6YP10_9PEZI</name>
<dbReference type="GO" id="GO:0005524">
    <property type="term" value="F:ATP binding"/>
    <property type="evidence" value="ECO:0007669"/>
    <property type="project" value="UniProtKB-UniRule"/>
</dbReference>
<dbReference type="SUPFAM" id="SSF56059">
    <property type="entry name" value="Glutathione synthetase ATP-binding domain-like"/>
    <property type="match status" value="1"/>
</dbReference>
<gene>
    <name evidence="7" type="ORF">QBC37DRAFT_112161</name>
</gene>
<dbReference type="Pfam" id="PF13535">
    <property type="entry name" value="ATP-grasp_4"/>
    <property type="match status" value="1"/>
</dbReference>
<proteinExistence type="predicted"/>
<reference evidence="7" key="2">
    <citation type="submission" date="2023-05" db="EMBL/GenBank/DDBJ databases">
        <authorList>
            <consortium name="Lawrence Berkeley National Laboratory"/>
            <person name="Steindorff A."/>
            <person name="Hensen N."/>
            <person name="Bonometti L."/>
            <person name="Westerberg I."/>
            <person name="Brannstrom I.O."/>
            <person name="Guillou S."/>
            <person name="Cros-Aarteil S."/>
            <person name="Calhoun S."/>
            <person name="Haridas S."/>
            <person name="Kuo A."/>
            <person name="Mondo S."/>
            <person name="Pangilinan J."/>
            <person name="Riley R."/>
            <person name="Labutti K."/>
            <person name="Andreopoulos B."/>
            <person name="Lipzen A."/>
            <person name="Chen C."/>
            <person name="Yanf M."/>
            <person name="Daum C."/>
            <person name="Ng V."/>
            <person name="Clum A."/>
            <person name="Ohm R."/>
            <person name="Martin F."/>
            <person name="Silar P."/>
            <person name="Natvig D."/>
            <person name="Lalanne C."/>
            <person name="Gautier V."/>
            <person name="Ament-Velasquez S.L."/>
            <person name="Kruys A."/>
            <person name="Hutchinson M.I."/>
            <person name="Powell A.J."/>
            <person name="Barry K."/>
            <person name="Miller A.N."/>
            <person name="Grigoriev I.V."/>
            <person name="Debuchy R."/>
            <person name="Gladieux P."/>
            <person name="Thoren M.H."/>
            <person name="Johannesson H."/>
        </authorList>
    </citation>
    <scope>NUCLEOTIDE SEQUENCE</scope>
    <source>
        <strain evidence="7">PSN293</strain>
    </source>
</reference>
<sequence length="735" mass="81028">MALGISLPPATLQSSKRPATNSDLTQKSDACCHPEHPSGSFARPYFCEVVSLCDLYSVANIVLLPSTGTRSSSARRIDGQFNTSAFSHDPLERLGQAFWDSGIDLSHENSTSDVLLFTVILPRTNGYVNRSDFFHLRLQDVPHPVTKIHEYLAPLQYYESKLSADLPDLVRNAGAIIQWEPLSALVTINQLQDILAQRTEELKYRLTGAHFLSPEPPQRKRIALVRGRPNLTAGRHVYQAAKGLGLDLVIVDDEGHWLQADTAENRQHREAFLATDMTEDEYVADRIASSLRSYPLPIHGIFTLSDNFFVTVARVAEMLGLPANPVSAFETSVDKYRSRLAQNTPGQTARVHSVEELETLLSSVSGDDQQPVFSPVYPVIVKPTKGWSSECVSKVTKPEDLALAVEKATRRHGSAAVIEPFFDGPEMDANFILLDGQVLFSEIADEPPCDADAANATVDATFSPEALTMPSRLPVEEQEIVKSSLRDILVKIGFRTGVFHVEARMVNSAVEYRDVGNGVIDLVPKDTLPTGTPECRLIEINARPPGYRVSVPIKQTYGVDYFAAHMLAAVGERDRLKLVSHSFNFSRADDNSDSKSPAAQYWSRLVYIPAPAAGVVRLKNPDLSPCEELKVRRPDLAKHIVLGVDYCQPGDKVDLFSDGARAYVAHVLVSSRTSREEAIATGNEVHRAFEIDIDVEDQSESTKSPNAKRKCPVEFDSTDCPSANLLDSQMTSLHK</sequence>
<keyword evidence="1" id="KW-0436">Ligase</keyword>
<evidence type="ECO:0000313" key="8">
    <source>
        <dbReference type="Proteomes" id="UP001301769"/>
    </source>
</evidence>
<dbReference type="PROSITE" id="PS50975">
    <property type="entry name" value="ATP_GRASP"/>
    <property type="match status" value="1"/>
</dbReference>